<keyword evidence="5" id="KW-1185">Reference proteome</keyword>
<organism evidence="4 5">
    <name type="scientific">Vanilla planifolia</name>
    <name type="common">Vanilla</name>
    <dbReference type="NCBI Taxonomy" id="51239"/>
    <lineage>
        <taxon>Eukaryota</taxon>
        <taxon>Viridiplantae</taxon>
        <taxon>Streptophyta</taxon>
        <taxon>Embryophyta</taxon>
        <taxon>Tracheophyta</taxon>
        <taxon>Spermatophyta</taxon>
        <taxon>Magnoliopsida</taxon>
        <taxon>Liliopsida</taxon>
        <taxon>Asparagales</taxon>
        <taxon>Orchidaceae</taxon>
        <taxon>Vanilloideae</taxon>
        <taxon>Vanilleae</taxon>
        <taxon>Vanilla</taxon>
    </lineage>
</organism>
<protein>
    <submittedName>
        <fullName evidence="4">Uncharacterized protein</fullName>
    </submittedName>
</protein>
<dbReference type="PANTHER" id="PTHR46765:SF1">
    <property type="entry name" value="P-LOOP CONTAINING NUCLEOSIDE TRIPHOSPHATE HYDROLASES SUPERFAMILY PROTEIN"/>
    <property type="match status" value="1"/>
</dbReference>
<feature type="region of interest" description="Disordered" evidence="3">
    <location>
        <begin position="15"/>
        <end position="39"/>
    </location>
</feature>
<evidence type="ECO:0000256" key="2">
    <source>
        <dbReference type="ARBA" id="ARBA00023242"/>
    </source>
</evidence>
<evidence type="ECO:0000256" key="3">
    <source>
        <dbReference type="SAM" id="MobiDB-lite"/>
    </source>
</evidence>
<dbReference type="Proteomes" id="UP000636800">
    <property type="component" value="Chromosome 1"/>
</dbReference>
<dbReference type="AlphaFoldDB" id="A0A835S3C7"/>
<comment type="subcellular location">
    <subcellularLocation>
        <location evidence="1">Nucleus</location>
    </subcellularLocation>
</comment>
<dbReference type="Gene3D" id="3.40.50.300">
    <property type="entry name" value="P-loop containing nucleotide triphosphate hydrolases"/>
    <property type="match status" value="2"/>
</dbReference>
<comment type="caution">
    <text evidence="4">The sequence shown here is derived from an EMBL/GenBank/DDBJ whole genome shotgun (WGS) entry which is preliminary data.</text>
</comment>
<dbReference type="EMBL" id="JADCNL010000001">
    <property type="protein sequence ID" value="KAG0496752.1"/>
    <property type="molecule type" value="Genomic_DNA"/>
</dbReference>
<name>A0A835S3C7_VANPL</name>
<dbReference type="InterPro" id="IPR053016">
    <property type="entry name" value="CTF18-RFC_complex"/>
</dbReference>
<gene>
    <name evidence="4" type="ORF">HPP92_001443</name>
</gene>
<reference evidence="4 5" key="1">
    <citation type="journal article" date="2020" name="Nat. Food">
        <title>A phased Vanilla planifolia genome enables genetic improvement of flavour and production.</title>
        <authorList>
            <person name="Hasing T."/>
            <person name="Tang H."/>
            <person name="Brym M."/>
            <person name="Khazi F."/>
            <person name="Huang T."/>
            <person name="Chambers A.H."/>
        </authorList>
    </citation>
    <scope>NUCLEOTIDE SEQUENCE [LARGE SCALE GENOMIC DNA]</scope>
    <source>
        <tissue evidence="4">Leaf</tissue>
    </source>
</reference>
<evidence type="ECO:0000313" key="5">
    <source>
        <dbReference type="Proteomes" id="UP000636800"/>
    </source>
</evidence>
<keyword evidence="2" id="KW-0539">Nucleus</keyword>
<evidence type="ECO:0000256" key="1">
    <source>
        <dbReference type="ARBA" id="ARBA00004123"/>
    </source>
</evidence>
<dbReference type="PANTHER" id="PTHR46765">
    <property type="entry name" value="P-LOOP CONTAINING NUCLEOSIDE TRIPHOSPHATE HYDROLASES SUPERFAMILY PROTEIN"/>
    <property type="match status" value="1"/>
</dbReference>
<accession>A0A835S3C7</accession>
<dbReference type="OrthoDB" id="5072at2759"/>
<evidence type="ECO:0000313" key="4">
    <source>
        <dbReference type="EMBL" id="KAG0496752.1"/>
    </source>
</evidence>
<sequence>MDASKLLLVNHLILQTPRPPGSESGRKKESTQDWQEVSCEEGLTKRRALDKEEDGKHDEDWLRYSELLPKVVDVHEIAENDLPMTEAPTVEKTLSRFAIDIEGECIPITGPSGDRVYAQLQLKEMADRGLNNLGMDKTKDGLISEPISAIIGKLDHEVFAKAFEEEAKLPSHPTITEQLWVEKYAPSSFSELLSDDQTNRESKSMTLKVVGVSTLWSSWLGKTTLAHVAAKHCGYRVVEVIDEIDGSLGEGKGAVEVILKMYVGLSCAMSRGIMEGISYLKVICICNDLYAPALRPIRQIAK</sequence>
<dbReference type="InterPro" id="IPR027417">
    <property type="entry name" value="P-loop_NTPase"/>
</dbReference>
<proteinExistence type="predicted"/>
<dbReference type="GO" id="GO:0005634">
    <property type="term" value="C:nucleus"/>
    <property type="evidence" value="ECO:0007669"/>
    <property type="project" value="UniProtKB-SubCell"/>
</dbReference>